<dbReference type="PANTHER" id="PTHR21622">
    <property type="entry name" value="COILED-COIL-HELIX-COILED-COIL-HELIX DOMAIN CONTAINING 4"/>
    <property type="match status" value="1"/>
</dbReference>
<dbReference type="PROSITE" id="PS51808">
    <property type="entry name" value="CHCH"/>
    <property type="match status" value="1"/>
</dbReference>
<protein>
    <recommendedName>
        <fullName evidence="3">Mitochondrial intermembrane space import and assembly protein 40</fullName>
    </recommendedName>
    <alternativeName>
        <fullName evidence="12">Mitochondrial import inner membrane translocase TIM40</fullName>
    </alternativeName>
</protein>
<reference evidence="14" key="1">
    <citation type="journal article" date="2020" name="Stud. Mycol.">
        <title>101 Dothideomycetes genomes: a test case for predicting lifestyles and emergence of pathogens.</title>
        <authorList>
            <person name="Haridas S."/>
            <person name="Albert R."/>
            <person name="Binder M."/>
            <person name="Bloem J."/>
            <person name="Labutti K."/>
            <person name="Salamov A."/>
            <person name="Andreopoulos B."/>
            <person name="Baker S."/>
            <person name="Barry K."/>
            <person name="Bills G."/>
            <person name="Bluhm B."/>
            <person name="Cannon C."/>
            <person name="Castanera R."/>
            <person name="Culley D."/>
            <person name="Daum C."/>
            <person name="Ezra D."/>
            <person name="Gonzalez J."/>
            <person name="Henrissat B."/>
            <person name="Kuo A."/>
            <person name="Liang C."/>
            <person name="Lipzen A."/>
            <person name="Lutzoni F."/>
            <person name="Magnuson J."/>
            <person name="Mondo S."/>
            <person name="Nolan M."/>
            <person name="Ohm R."/>
            <person name="Pangilinan J."/>
            <person name="Park H.-J."/>
            <person name="Ramirez L."/>
            <person name="Alfaro M."/>
            <person name="Sun H."/>
            <person name="Tritt A."/>
            <person name="Yoshinaga Y."/>
            <person name="Zwiers L.-H."/>
            <person name="Turgeon B."/>
            <person name="Goodwin S."/>
            <person name="Spatafora J."/>
            <person name="Crous P."/>
            <person name="Grigoriev I."/>
        </authorList>
    </citation>
    <scope>NUCLEOTIDE SEQUENCE</scope>
    <source>
        <strain evidence="14">CBS 279.74</strain>
    </source>
</reference>
<evidence type="ECO:0000256" key="10">
    <source>
        <dbReference type="ARBA" id="ARBA00023284"/>
    </source>
</evidence>
<evidence type="ECO:0000313" key="15">
    <source>
        <dbReference type="Proteomes" id="UP000799428"/>
    </source>
</evidence>
<evidence type="ECO:0000256" key="4">
    <source>
        <dbReference type="ARBA" id="ARBA00022448"/>
    </source>
</evidence>
<dbReference type="Gene3D" id="1.10.287.2900">
    <property type="match status" value="1"/>
</dbReference>
<dbReference type="InterPro" id="IPR039289">
    <property type="entry name" value="CHCHD4"/>
</dbReference>
<proteinExistence type="predicted"/>
<dbReference type="GO" id="GO:0005758">
    <property type="term" value="C:mitochondrial intermembrane space"/>
    <property type="evidence" value="ECO:0007669"/>
    <property type="project" value="TreeGrafter"/>
</dbReference>
<dbReference type="PANTHER" id="PTHR21622:SF0">
    <property type="entry name" value="COILED-COIL-HELIX-COILED-COIL-HELIX DOMAIN CONTAINING 4"/>
    <property type="match status" value="1"/>
</dbReference>
<dbReference type="GO" id="GO:0045041">
    <property type="term" value="P:protein import into mitochondrial intermembrane space"/>
    <property type="evidence" value="ECO:0007669"/>
    <property type="project" value="InterPro"/>
</dbReference>
<evidence type="ECO:0000256" key="1">
    <source>
        <dbReference type="ARBA" id="ARBA00001973"/>
    </source>
</evidence>
<keyword evidence="5" id="KW-0653">Protein transport</keyword>
<name>A0A6G1KKD2_9PLEO</name>
<accession>A0A6G1KKD2</accession>
<feature type="compositionally biased region" description="Basic and acidic residues" evidence="13">
    <location>
        <begin position="128"/>
        <end position="152"/>
    </location>
</feature>
<evidence type="ECO:0000256" key="12">
    <source>
        <dbReference type="ARBA" id="ARBA00033150"/>
    </source>
</evidence>
<evidence type="ECO:0000256" key="7">
    <source>
        <dbReference type="ARBA" id="ARBA00023010"/>
    </source>
</evidence>
<evidence type="ECO:0000256" key="8">
    <source>
        <dbReference type="ARBA" id="ARBA00023128"/>
    </source>
</evidence>
<keyword evidence="8" id="KW-0496">Mitochondrion</keyword>
<comment type="subcellular location">
    <subcellularLocation>
        <location evidence="2">Mitochondrion inner membrane</location>
        <topology evidence="2">Single-pass type II membrane protein</topology>
        <orientation evidence="2">Intermembrane side</orientation>
    </subcellularLocation>
</comment>
<dbReference type="OrthoDB" id="7481291at2759"/>
<gene>
    <name evidence="14" type="ORF">K504DRAFT_461802</name>
</gene>
<organism evidence="14 15">
    <name type="scientific">Pleomassaria siparia CBS 279.74</name>
    <dbReference type="NCBI Taxonomy" id="1314801"/>
    <lineage>
        <taxon>Eukaryota</taxon>
        <taxon>Fungi</taxon>
        <taxon>Dikarya</taxon>
        <taxon>Ascomycota</taxon>
        <taxon>Pezizomycotina</taxon>
        <taxon>Dothideomycetes</taxon>
        <taxon>Pleosporomycetidae</taxon>
        <taxon>Pleosporales</taxon>
        <taxon>Pleomassariaceae</taxon>
        <taxon>Pleomassaria</taxon>
    </lineage>
</organism>
<keyword evidence="6" id="KW-0560">Oxidoreductase</keyword>
<comment type="function">
    <text evidence="11">Required for the import and folding of small cysteine-containing proteins (small Tim) in the mitochondrial intermembrane space (IMS). Forms a redox cycle with ERV1 that involves a disulfide relay system. Precursor proteins to be imported into the IMS are translocated in their reduced form into the mitochondria. The oxidized form of MIA40 forms a transient intermolecular disulfide bridge with the reduced precursor protein, resulting in oxidation of the precursor protein that now contains an intramolecular disulfide bond and is able to undergo folding in the IMS.</text>
</comment>
<dbReference type="EMBL" id="MU005765">
    <property type="protein sequence ID" value="KAF2713250.1"/>
    <property type="molecule type" value="Genomic_DNA"/>
</dbReference>
<feature type="compositionally biased region" description="Basic and acidic residues" evidence="13">
    <location>
        <begin position="78"/>
        <end position="115"/>
    </location>
</feature>
<evidence type="ECO:0000256" key="6">
    <source>
        <dbReference type="ARBA" id="ARBA00023002"/>
    </source>
</evidence>
<keyword evidence="15" id="KW-1185">Reference proteome</keyword>
<keyword evidence="9" id="KW-1015">Disulfide bond</keyword>
<keyword evidence="4" id="KW-0813">Transport</keyword>
<feature type="region of interest" description="Disordered" evidence="13">
    <location>
        <begin position="45"/>
        <end position="152"/>
    </location>
</feature>
<evidence type="ECO:0000256" key="5">
    <source>
        <dbReference type="ARBA" id="ARBA00022927"/>
    </source>
</evidence>
<evidence type="ECO:0000256" key="13">
    <source>
        <dbReference type="SAM" id="MobiDB-lite"/>
    </source>
</evidence>
<evidence type="ECO:0000256" key="2">
    <source>
        <dbReference type="ARBA" id="ARBA00004164"/>
    </source>
</evidence>
<evidence type="ECO:0000256" key="9">
    <source>
        <dbReference type="ARBA" id="ARBA00023157"/>
    </source>
</evidence>
<sequence>MATGPCGEQFKAAFSCFMFSEADPKGMDCVDKFKDMQNCFREYPEVYGSELEPDEDDDVTGDDDKDLAALEETPESAPSEKLEESKLAAERRQQKQHEPQKDQSRDVTEQRKKEQALSGSDQVIPQAAHDDKTTNEGKKVDQEKKFNEVKEQ</sequence>
<dbReference type="GO" id="GO:0015035">
    <property type="term" value="F:protein-disulfide reductase activity"/>
    <property type="evidence" value="ECO:0007669"/>
    <property type="project" value="InterPro"/>
</dbReference>
<keyword evidence="10" id="KW-0676">Redox-active center</keyword>
<dbReference type="GO" id="GO:0005743">
    <property type="term" value="C:mitochondrial inner membrane"/>
    <property type="evidence" value="ECO:0007669"/>
    <property type="project" value="UniProtKB-SubCell"/>
</dbReference>
<evidence type="ECO:0000313" key="14">
    <source>
        <dbReference type="EMBL" id="KAF2713250.1"/>
    </source>
</evidence>
<comment type="cofactor">
    <cofactor evidence="1">
        <name>Cu(2+)</name>
        <dbReference type="ChEBI" id="CHEBI:29036"/>
    </cofactor>
</comment>
<feature type="compositionally biased region" description="Acidic residues" evidence="13">
    <location>
        <begin position="51"/>
        <end position="65"/>
    </location>
</feature>
<evidence type="ECO:0000256" key="3">
    <source>
        <dbReference type="ARBA" id="ARBA00013714"/>
    </source>
</evidence>
<keyword evidence="7" id="KW-0811">Translocation</keyword>
<dbReference type="Proteomes" id="UP000799428">
    <property type="component" value="Unassembled WGS sequence"/>
</dbReference>
<dbReference type="AlphaFoldDB" id="A0A6G1KKD2"/>
<evidence type="ECO:0000256" key="11">
    <source>
        <dbReference type="ARBA" id="ARBA00024980"/>
    </source>
</evidence>